<dbReference type="EMBL" id="JACDUS010000002">
    <property type="protein sequence ID" value="MBA2880422.1"/>
    <property type="molecule type" value="Genomic_DNA"/>
</dbReference>
<comment type="caution">
    <text evidence="1">The sequence shown here is derived from an EMBL/GenBank/DDBJ whole genome shotgun (WGS) entry which is preliminary data.</text>
</comment>
<gene>
    <name evidence="1" type="ORF">HNR65_000740</name>
</gene>
<sequence length="81" mass="9619">MNSNFFEVFQTVPMKFLFFRYTEIVLRYPDGDAEKRVSERKLSLREAHEARKLPFRAADQPSCLWISFLQKYCCSGINSFL</sequence>
<proteinExistence type="predicted"/>
<reference evidence="1 2" key="1">
    <citation type="submission" date="2020-07" db="EMBL/GenBank/DDBJ databases">
        <title>Genomic Encyclopedia of Type Strains, Phase IV (KMG-IV): sequencing the most valuable type-strain genomes for metagenomic binning, comparative biology and taxonomic classification.</title>
        <authorList>
            <person name="Goeker M."/>
        </authorList>
    </citation>
    <scope>NUCLEOTIDE SEQUENCE [LARGE SCALE GENOMIC DNA]</scope>
    <source>
        <strain evidence="1 2">DSM 17721</strain>
    </source>
</reference>
<protein>
    <submittedName>
        <fullName evidence="1">Uncharacterized protein</fullName>
    </submittedName>
</protein>
<organism evidence="1 2">
    <name type="scientific">Desulfosalsimonas propionicica</name>
    <dbReference type="NCBI Taxonomy" id="332175"/>
    <lineage>
        <taxon>Bacteria</taxon>
        <taxon>Pseudomonadati</taxon>
        <taxon>Thermodesulfobacteriota</taxon>
        <taxon>Desulfobacteria</taxon>
        <taxon>Desulfobacterales</taxon>
        <taxon>Desulfosalsimonadaceae</taxon>
        <taxon>Desulfosalsimonas</taxon>
    </lineage>
</organism>
<evidence type="ECO:0000313" key="1">
    <source>
        <dbReference type="EMBL" id="MBA2880422.1"/>
    </source>
</evidence>
<dbReference type="AlphaFoldDB" id="A0A7W0C786"/>
<accession>A0A7W0C786</accession>
<keyword evidence="2" id="KW-1185">Reference proteome</keyword>
<dbReference type="Proteomes" id="UP000525298">
    <property type="component" value="Unassembled WGS sequence"/>
</dbReference>
<evidence type="ECO:0000313" key="2">
    <source>
        <dbReference type="Proteomes" id="UP000525298"/>
    </source>
</evidence>
<name>A0A7W0C786_9BACT</name>